<proteinExistence type="inferred from homology"/>
<dbReference type="OrthoDB" id="60843at2759"/>
<dbReference type="InterPro" id="IPR039123">
    <property type="entry name" value="PPTC7"/>
</dbReference>
<evidence type="ECO:0000256" key="1">
    <source>
        <dbReference type="RuleBase" id="RU366020"/>
    </source>
</evidence>
<dbReference type="JaponicusDB" id="SJAG_01672">
    <property type="gene designation" value="azr1"/>
</dbReference>
<evidence type="ECO:0000313" key="5">
    <source>
        <dbReference type="Proteomes" id="UP000001744"/>
    </source>
</evidence>
<dbReference type="SMART" id="SM00331">
    <property type="entry name" value="PP2C_SIG"/>
    <property type="match status" value="1"/>
</dbReference>
<dbReference type="InterPro" id="IPR036457">
    <property type="entry name" value="PPM-type-like_dom_sf"/>
</dbReference>
<dbReference type="RefSeq" id="XP_002172922.1">
    <property type="nucleotide sequence ID" value="XM_002172886.2"/>
</dbReference>
<evidence type="ECO:0000313" key="4">
    <source>
        <dbReference type="JaponicusDB" id="SJAG_01672"/>
    </source>
</evidence>
<keyword evidence="5" id="KW-1185">Reference proteome</keyword>
<dbReference type="SUPFAM" id="SSF81606">
    <property type="entry name" value="PP2C-like"/>
    <property type="match status" value="1"/>
</dbReference>
<dbReference type="PANTHER" id="PTHR12320:SF1">
    <property type="entry name" value="PROTEIN PHOSPHATASE PTC7 HOMOLOG"/>
    <property type="match status" value="1"/>
</dbReference>
<dbReference type="EC" id="3.1.3.16" evidence="1"/>
<dbReference type="InterPro" id="IPR001932">
    <property type="entry name" value="PPM-type_phosphatase-like_dom"/>
</dbReference>
<gene>
    <name evidence="4" type="primary">azr1</name>
    <name evidence="3" type="ORF">SJAG_01672</name>
</gene>
<evidence type="ECO:0000259" key="2">
    <source>
        <dbReference type="PROSITE" id="PS51746"/>
    </source>
</evidence>
<protein>
    <recommendedName>
        <fullName evidence="1">Protein phosphatase</fullName>
        <ecNumber evidence="1">3.1.3.16</ecNumber>
    </recommendedName>
</protein>
<comment type="catalytic activity">
    <reaction evidence="1">
        <text>O-phospho-L-threonyl-[protein] + H2O = L-threonyl-[protein] + phosphate</text>
        <dbReference type="Rhea" id="RHEA:47004"/>
        <dbReference type="Rhea" id="RHEA-COMP:11060"/>
        <dbReference type="Rhea" id="RHEA-COMP:11605"/>
        <dbReference type="ChEBI" id="CHEBI:15377"/>
        <dbReference type="ChEBI" id="CHEBI:30013"/>
        <dbReference type="ChEBI" id="CHEBI:43474"/>
        <dbReference type="ChEBI" id="CHEBI:61977"/>
        <dbReference type="EC" id="3.1.3.16"/>
    </reaction>
</comment>
<accession>B6JYL1</accession>
<keyword evidence="1" id="KW-0464">Manganese</keyword>
<dbReference type="VEuPathDB" id="FungiDB:SJAG_01672"/>
<organism evidence="3 5">
    <name type="scientific">Schizosaccharomyces japonicus (strain yFS275 / FY16936)</name>
    <name type="common">Fission yeast</name>
    <dbReference type="NCBI Taxonomy" id="402676"/>
    <lineage>
        <taxon>Eukaryota</taxon>
        <taxon>Fungi</taxon>
        <taxon>Dikarya</taxon>
        <taxon>Ascomycota</taxon>
        <taxon>Taphrinomycotina</taxon>
        <taxon>Schizosaccharomycetes</taxon>
        <taxon>Schizosaccharomycetales</taxon>
        <taxon>Schizosaccharomycetaceae</taxon>
        <taxon>Schizosaccharomyces</taxon>
    </lineage>
</organism>
<name>B6JYL1_SCHJY</name>
<keyword evidence="1" id="KW-0479">Metal-binding</keyword>
<dbReference type="eggNOG" id="KOG1379">
    <property type="taxonomic scope" value="Eukaryota"/>
</dbReference>
<comment type="cofactor">
    <cofactor evidence="1">
        <name>Mn(2+)</name>
        <dbReference type="ChEBI" id="CHEBI:29035"/>
    </cofactor>
</comment>
<dbReference type="GO" id="GO:0005739">
    <property type="term" value="C:mitochondrion"/>
    <property type="evidence" value="ECO:0000318"/>
    <property type="project" value="GO_Central"/>
</dbReference>
<keyword evidence="1" id="KW-0904">Protein phosphatase</keyword>
<keyword evidence="1" id="KW-0378">Hydrolase</keyword>
<dbReference type="OMA" id="ANTIAWM"/>
<dbReference type="Pfam" id="PF07228">
    <property type="entry name" value="SpoIIE"/>
    <property type="match status" value="1"/>
</dbReference>
<comment type="similarity">
    <text evidence="1">Belongs to the PP2C family.</text>
</comment>
<dbReference type="SMART" id="SM00332">
    <property type="entry name" value="PP2Cc"/>
    <property type="match status" value="1"/>
</dbReference>
<evidence type="ECO:0000313" key="3">
    <source>
        <dbReference type="EMBL" id="EEB06629.1"/>
    </source>
</evidence>
<dbReference type="EMBL" id="KE651168">
    <property type="protein sequence ID" value="EEB06629.1"/>
    <property type="molecule type" value="Genomic_DNA"/>
</dbReference>
<dbReference type="AlphaFoldDB" id="B6JYL1"/>
<comment type="catalytic activity">
    <reaction evidence="1">
        <text>O-phospho-L-seryl-[protein] + H2O = L-seryl-[protein] + phosphate</text>
        <dbReference type="Rhea" id="RHEA:20629"/>
        <dbReference type="Rhea" id="RHEA-COMP:9863"/>
        <dbReference type="Rhea" id="RHEA-COMP:11604"/>
        <dbReference type="ChEBI" id="CHEBI:15377"/>
        <dbReference type="ChEBI" id="CHEBI:29999"/>
        <dbReference type="ChEBI" id="CHEBI:43474"/>
        <dbReference type="ChEBI" id="CHEBI:83421"/>
        <dbReference type="EC" id="3.1.3.16"/>
    </reaction>
</comment>
<dbReference type="HOGENOM" id="CLU_029404_3_0_1"/>
<feature type="domain" description="PPM-type phosphatase" evidence="2">
    <location>
        <begin position="42"/>
        <end position="298"/>
    </location>
</feature>
<dbReference type="PROSITE" id="PS51746">
    <property type="entry name" value="PPM_2"/>
    <property type="match status" value="1"/>
</dbReference>
<dbReference type="PANTHER" id="PTHR12320">
    <property type="entry name" value="PROTEIN PHOSPHATASE 2C"/>
    <property type="match status" value="1"/>
</dbReference>
<dbReference type="GeneID" id="7049841"/>
<keyword evidence="1" id="KW-0460">Magnesium</keyword>
<comment type="cofactor">
    <cofactor evidence="1">
        <name>Mg(2+)</name>
        <dbReference type="ChEBI" id="CHEBI:18420"/>
    </cofactor>
</comment>
<dbReference type="GO" id="GO:0004722">
    <property type="term" value="F:protein serine/threonine phosphatase activity"/>
    <property type="evidence" value="ECO:0000318"/>
    <property type="project" value="GO_Central"/>
</dbReference>
<sequence>MSKFHSFGHITNNVLNIKRFFTHNSKNIPVYLSASFQKKNTKVSTPVTLEHPDSGEDAFLCVKKPNYSLAAVFDGVGGWASKGIDPSKFSWGLCKQLEQLVSSKQSLMKNPTELLTSAFNALKKSKTVVAGSSTACIATYEEETCKLRTLNLGDSGYMLIRNGLVEYISPPQTVQFNTPFQLSIYPTAQPYEDPMQPRVGQKNTHNILQNDVVIVATDGLFDNMEAEDCANIVRQLISSPSQDPQSLADKIVKTICQQAVSNSRDEVWLSPFARAAQTVGYRYTGGKVDDTTVLCMLFQ</sequence>
<dbReference type="GO" id="GO:0046872">
    <property type="term" value="F:metal ion binding"/>
    <property type="evidence" value="ECO:0007669"/>
    <property type="project" value="UniProtKB-UniRule"/>
</dbReference>
<dbReference type="STRING" id="402676.B6JYL1"/>
<reference evidence="3 5" key="1">
    <citation type="journal article" date="2011" name="Science">
        <title>Comparative functional genomics of the fission yeasts.</title>
        <authorList>
            <person name="Rhind N."/>
            <person name="Chen Z."/>
            <person name="Yassour M."/>
            <person name="Thompson D.A."/>
            <person name="Haas B.J."/>
            <person name="Habib N."/>
            <person name="Wapinski I."/>
            <person name="Roy S."/>
            <person name="Lin M.F."/>
            <person name="Heiman D.I."/>
            <person name="Young S.K."/>
            <person name="Furuya K."/>
            <person name="Guo Y."/>
            <person name="Pidoux A."/>
            <person name="Chen H.M."/>
            <person name="Robbertse B."/>
            <person name="Goldberg J.M."/>
            <person name="Aoki K."/>
            <person name="Bayne E.H."/>
            <person name="Berlin A.M."/>
            <person name="Desjardins C.A."/>
            <person name="Dobbs E."/>
            <person name="Dukaj L."/>
            <person name="Fan L."/>
            <person name="FitzGerald M.G."/>
            <person name="French C."/>
            <person name="Gujja S."/>
            <person name="Hansen K."/>
            <person name="Keifenheim D."/>
            <person name="Levin J.Z."/>
            <person name="Mosher R.A."/>
            <person name="Mueller C.A."/>
            <person name="Pfiffner J."/>
            <person name="Priest M."/>
            <person name="Russ C."/>
            <person name="Smialowska A."/>
            <person name="Swoboda P."/>
            <person name="Sykes S.M."/>
            <person name="Vaughn M."/>
            <person name="Vengrova S."/>
            <person name="Yoder R."/>
            <person name="Zeng Q."/>
            <person name="Allshire R."/>
            <person name="Baulcombe D."/>
            <person name="Birren B.W."/>
            <person name="Brown W."/>
            <person name="Ekwall K."/>
            <person name="Kellis M."/>
            <person name="Leatherwood J."/>
            <person name="Levin H."/>
            <person name="Margalit H."/>
            <person name="Martienssen R."/>
            <person name="Nieduszynski C.A."/>
            <person name="Spatafora J.W."/>
            <person name="Friedman N."/>
            <person name="Dalgaard J.Z."/>
            <person name="Baumann P."/>
            <person name="Niki H."/>
            <person name="Regev A."/>
            <person name="Nusbaum C."/>
        </authorList>
    </citation>
    <scope>NUCLEOTIDE SEQUENCE [LARGE SCALE GENOMIC DNA]</scope>
    <source>
        <strain evidence="5">yFS275 / FY16936</strain>
    </source>
</reference>
<dbReference type="Gene3D" id="3.60.40.10">
    <property type="entry name" value="PPM-type phosphatase domain"/>
    <property type="match status" value="2"/>
</dbReference>
<dbReference type="Proteomes" id="UP000001744">
    <property type="component" value="Unassembled WGS sequence"/>
</dbReference>